<keyword evidence="3" id="KW-0547">Nucleotide-binding</keyword>
<evidence type="ECO:0000259" key="8">
    <source>
        <dbReference type="Pfam" id="PF08544"/>
    </source>
</evidence>
<evidence type="ECO:0000256" key="7">
    <source>
        <dbReference type="ARBA" id="ARBA00023277"/>
    </source>
</evidence>
<dbReference type="RefSeq" id="XP_025832294.1">
    <property type="nucleotide sequence ID" value="XM_025976509.1"/>
</dbReference>
<dbReference type="PANTHER" id="PTHR10457:SF7">
    <property type="entry name" value="GALACTOKINASE-RELATED"/>
    <property type="match status" value="1"/>
</dbReference>
<evidence type="ECO:0000313" key="9">
    <source>
        <dbReference type="Proteomes" id="UP000192223"/>
    </source>
</evidence>
<keyword evidence="1" id="KW-0808">Transferase</keyword>
<protein>
    <submittedName>
        <fullName evidence="10">Galactokinase-like</fullName>
    </submittedName>
</protein>
<reference evidence="10" key="1">
    <citation type="submission" date="2025-08" db="UniProtKB">
        <authorList>
            <consortium name="RefSeq"/>
        </authorList>
    </citation>
    <scope>IDENTIFICATION</scope>
    <source>
        <tissue evidence="10">Entire body</tissue>
    </source>
</reference>
<evidence type="ECO:0000256" key="6">
    <source>
        <dbReference type="ARBA" id="ARBA00022842"/>
    </source>
</evidence>
<evidence type="ECO:0000256" key="2">
    <source>
        <dbReference type="ARBA" id="ARBA00022723"/>
    </source>
</evidence>
<dbReference type="GO" id="GO:0005829">
    <property type="term" value="C:cytosol"/>
    <property type="evidence" value="ECO:0007669"/>
    <property type="project" value="TreeGrafter"/>
</dbReference>
<evidence type="ECO:0000256" key="5">
    <source>
        <dbReference type="ARBA" id="ARBA00022840"/>
    </source>
</evidence>
<dbReference type="Gene3D" id="3.30.70.890">
    <property type="entry name" value="GHMP kinase, C-terminal domain"/>
    <property type="match status" value="1"/>
</dbReference>
<dbReference type="Pfam" id="PF08544">
    <property type="entry name" value="GHMP_kinases_C"/>
    <property type="match status" value="1"/>
</dbReference>
<keyword evidence="9" id="KW-1185">Reference proteome</keyword>
<feature type="domain" description="GHMP kinase C-terminal" evidence="8">
    <location>
        <begin position="87"/>
        <end position="169"/>
    </location>
</feature>
<keyword evidence="7" id="KW-0119">Carbohydrate metabolism</keyword>
<dbReference type="PANTHER" id="PTHR10457">
    <property type="entry name" value="MEVALONATE KINASE/GALACTOKINASE"/>
    <property type="match status" value="1"/>
</dbReference>
<organism evidence="9 10">
    <name type="scientific">Agrilus planipennis</name>
    <name type="common">Emerald ash borer</name>
    <name type="synonym">Agrilus marcopoli</name>
    <dbReference type="NCBI Taxonomy" id="224129"/>
    <lineage>
        <taxon>Eukaryota</taxon>
        <taxon>Metazoa</taxon>
        <taxon>Ecdysozoa</taxon>
        <taxon>Arthropoda</taxon>
        <taxon>Hexapoda</taxon>
        <taxon>Insecta</taxon>
        <taxon>Pterygota</taxon>
        <taxon>Neoptera</taxon>
        <taxon>Endopterygota</taxon>
        <taxon>Coleoptera</taxon>
        <taxon>Polyphaga</taxon>
        <taxon>Elateriformia</taxon>
        <taxon>Buprestoidea</taxon>
        <taxon>Buprestidae</taxon>
        <taxon>Agrilinae</taxon>
        <taxon>Agrilus</taxon>
    </lineage>
</organism>
<keyword evidence="5" id="KW-0067">ATP-binding</keyword>
<dbReference type="SUPFAM" id="SSF55060">
    <property type="entry name" value="GHMP Kinase, C-terminal domain"/>
    <property type="match status" value="1"/>
</dbReference>
<evidence type="ECO:0000313" key="10">
    <source>
        <dbReference type="RefSeq" id="XP_025832294.1"/>
    </source>
</evidence>
<proteinExistence type="predicted"/>
<evidence type="ECO:0000256" key="3">
    <source>
        <dbReference type="ARBA" id="ARBA00022741"/>
    </source>
</evidence>
<dbReference type="GO" id="GO:0006012">
    <property type="term" value="P:galactose metabolic process"/>
    <property type="evidence" value="ECO:0007669"/>
    <property type="project" value="TreeGrafter"/>
</dbReference>
<dbReference type="GO" id="GO:0004335">
    <property type="term" value="F:galactokinase activity"/>
    <property type="evidence" value="ECO:0007669"/>
    <property type="project" value="TreeGrafter"/>
</dbReference>
<dbReference type="InterPro" id="IPR013750">
    <property type="entry name" value="GHMP_kinase_C_dom"/>
</dbReference>
<dbReference type="GeneID" id="112905013"/>
<keyword evidence="2" id="KW-0479">Metal-binding</keyword>
<evidence type="ECO:0000256" key="1">
    <source>
        <dbReference type="ARBA" id="ARBA00022679"/>
    </source>
</evidence>
<dbReference type="InParanoid" id="A0A7F5R8K6"/>
<dbReference type="AlphaFoldDB" id="A0A7F5R8K6"/>
<dbReference type="GO" id="GO:0046872">
    <property type="term" value="F:metal ion binding"/>
    <property type="evidence" value="ECO:0007669"/>
    <property type="project" value="UniProtKB-KW"/>
</dbReference>
<dbReference type="Proteomes" id="UP000192223">
    <property type="component" value="Unplaced"/>
</dbReference>
<accession>A0A7F5R8K6</accession>
<keyword evidence="6" id="KW-0460">Magnesium</keyword>
<dbReference type="FunFam" id="3.30.70.890:FF:000001">
    <property type="entry name" value="Galactokinase"/>
    <property type="match status" value="1"/>
</dbReference>
<dbReference type="KEGG" id="apln:112905013"/>
<dbReference type="InterPro" id="IPR036554">
    <property type="entry name" value="GHMP_kinase_C_sf"/>
</dbReference>
<evidence type="ECO:0000256" key="4">
    <source>
        <dbReference type="ARBA" id="ARBA00022777"/>
    </source>
</evidence>
<dbReference type="OrthoDB" id="275179at2759"/>
<gene>
    <name evidence="10" type="primary">LOC112905013</name>
</gene>
<name>A0A7F5R8K6_AGRPL</name>
<dbReference type="GO" id="GO:0005524">
    <property type="term" value="F:ATP binding"/>
    <property type="evidence" value="ECO:0007669"/>
    <property type="project" value="UniProtKB-KW"/>
</dbReference>
<sequence length="188" mass="20789">MTSTLIPLADPDLVILVTNSNVKHELTGSEYSTRKQQCQQAALLLKKLSLRDATLADIDYLKSIGTDEEIVKRIRHVVTEIERTVQAAEALKEKDFVKFGKLMVQSHNSLRDDYEVSCPELDTLVELALQVDGVLGSRMTGGGFGGCTVTLAYKNAVDEVIRNITKKFKGKPTFYICTPRDGAKILSL</sequence>
<keyword evidence="4" id="KW-0418">Kinase</keyword>